<dbReference type="Pfam" id="PF05685">
    <property type="entry name" value="Uma2"/>
    <property type="match status" value="1"/>
</dbReference>
<dbReference type="AlphaFoldDB" id="A0A7C0Y3L4"/>
<dbReference type="GO" id="GO:0004519">
    <property type="term" value="F:endonuclease activity"/>
    <property type="evidence" value="ECO:0007669"/>
    <property type="project" value="UniProtKB-KW"/>
</dbReference>
<keyword evidence="2" id="KW-0540">Nuclease</keyword>
<evidence type="ECO:0000313" key="2">
    <source>
        <dbReference type="EMBL" id="HDD43637.1"/>
    </source>
</evidence>
<dbReference type="Gene3D" id="3.90.1570.10">
    <property type="entry name" value="tt1808, chain A"/>
    <property type="match status" value="1"/>
</dbReference>
<dbReference type="InterPro" id="IPR008538">
    <property type="entry name" value="Uma2"/>
</dbReference>
<feature type="domain" description="Putative restriction endonuclease" evidence="1">
    <location>
        <begin position="15"/>
        <end position="158"/>
    </location>
</feature>
<protein>
    <submittedName>
        <fullName evidence="2">Uma2 family endonuclease</fullName>
    </submittedName>
</protein>
<gene>
    <name evidence="2" type="ORF">ENG63_02075</name>
</gene>
<sequence length="185" mass="21955">MGILQKELLPHYTYEDYKQWEGRWELIEGIPYAMTPLPRPKHQRISNKIATQLELLLENCPKCVALLPVDWKVAEDIVIQPDNLVVCSERIEKIFEKPYLDIPPTLIFEIISQATEKKDRYIKPKIYAKEAVKYYVLINPETEEVEVYELEKNNFKLKSKFKRDGKFSFDLSYCVINFNFTQIFL</sequence>
<keyword evidence="2" id="KW-0255">Endonuclease</keyword>
<dbReference type="InterPro" id="IPR011335">
    <property type="entry name" value="Restrct_endonuc-II-like"/>
</dbReference>
<reference evidence="2" key="1">
    <citation type="journal article" date="2020" name="mSystems">
        <title>Genome- and Community-Level Interaction Insights into Carbon Utilization and Element Cycling Functions of Hydrothermarchaeota in Hydrothermal Sediment.</title>
        <authorList>
            <person name="Zhou Z."/>
            <person name="Liu Y."/>
            <person name="Xu W."/>
            <person name="Pan J."/>
            <person name="Luo Z.H."/>
            <person name="Li M."/>
        </authorList>
    </citation>
    <scope>NUCLEOTIDE SEQUENCE [LARGE SCALE GENOMIC DNA]</scope>
    <source>
        <strain evidence="2">HyVt-233</strain>
    </source>
</reference>
<dbReference type="SUPFAM" id="SSF52980">
    <property type="entry name" value="Restriction endonuclease-like"/>
    <property type="match status" value="1"/>
</dbReference>
<dbReference type="Proteomes" id="UP000886289">
    <property type="component" value="Unassembled WGS sequence"/>
</dbReference>
<evidence type="ECO:0000259" key="1">
    <source>
        <dbReference type="Pfam" id="PF05685"/>
    </source>
</evidence>
<proteinExistence type="predicted"/>
<accession>A0A7C0Y3L4</accession>
<dbReference type="PANTHER" id="PTHR36558:SF1">
    <property type="entry name" value="RESTRICTION ENDONUCLEASE DOMAIN-CONTAINING PROTEIN-RELATED"/>
    <property type="match status" value="1"/>
</dbReference>
<dbReference type="InterPro" id="IPR012296">
    <property type="entry name" value="Nuclease_put_TT1808"/>
</dbReference>
<dbReference type="PANTHER" id="PTHR36558">
    <property type="entry name" value="GLR1098 PROTEIN"/>
    <property type="match status" value="1"/>
</dbReference>
<dbReference type="CDD" id="cd06260">
    <property type="entry name" value="DUF820-like"/>
    <property type="match status" value="1"/>
</dbReference>
<keyword evidence="2" id="KW-0378">Hydrolase</keyword>
<name>A0A7C0Y3L4_DESA2</name>
<organism evidence="2">
    <name type="scientific">Desulfofervidus auxilii</name>
    <dbReference type="NCBI Taxonomy" id="1621989"/>
    <lineage>
        <taxon>Bacteria</taxon>
        <taxon>Pseudomonadati</taxon>
        <taxon>Thermodesulfobacteriota</taxon>
        <taxon>Candidatus Desulfofervidia</taxon>
        <taxon>Candidatus Desulfofervidales</taxon>
        <taxon>Candidatus Desulfofervidaceae</taxon>
        <taxon>Candidatus Desulfofervidus</taxon>
    </lineage>
</organism>
<comment type="caution">
    <text evidence="2">The sequence shown here is derived from an EMBL/GenBank/DDBJ whole genome shotgun (WGS) entry which is preliminary data.</text>
</comment>
<dbReference type="EMBL" id="DRBS01000078">
    <property type="protein sequence ID" value="HDD43637.1"/>
    <property type="molecule type" value="Genomic_DNA"/>
</dbReference>